<comment type="function">
    <text evidence="8">Catalyzes the NAD-dependent dehydrogenation (oxidation) of a broad array of hydroxylated polyunsaturated fatty acids (mainly eicosanoids and docosanoids, including prostaglandins, lipoxins and resolvins), yielding their corresponding keto (oxo) metabolites. Decreases the levels of the pro-proliferative prostaglandins such as prostaglandin E2 (whose activity is increased in cancer because of an increase in the expression of cyclooxygenase 2) and generates oxo-fatty acid products that can profoundly influence cell function by abrogating pro-inflammatory cytokine expression. Converts resolvins E1, D1 and D2 to their oxo products, which represents a mode of resolvin inactivation. Resolvin E1 plays important roles during the resolution phase of acute inflammation, while resolvins D1 and D2 have a unique role in obesity-induced adipose inflammation.</text>
</comment>
<evidence type="ECO:0000256" key="18">
    <source>
        <dbReference type="ARBA" id="ARBA00048739"/>
    </source>
</evidence>
<dbReference type="EMBL" id="BMAO01033946">
    <property type="protein sequence ID" value="GFQ92972.1"/>
    <property type="molecule type" value="Genomic_DNA"/>
</dbReference>
<comment type="catalytic activity">
    <reaction evidence="19">
        <text>resolvin D2 + NAD(+) = 16-oxoresolvin D2 + NADH + H(+)</text>
        <dbReference type="Rhea" id="RHEA:53588"/>
        <dbReference type="ChEBI" id="CHEBI:15378"/>
        <dbReference type="ChEBI" id="CHEBI:57540"/>
        <dbReference type="ChEBI" id="CHEBI:57945"/>
        <dbReference type="ChEBI" id="CHEBI:133367"/>
        <dbReference type="ChEBI" id="CHEBI:137498"/>
    </reaction>
    <physiologicalReaction direction="left-to-right" evidence="19">
        <dbReference type="Rhea" id="RHEA:53589"/>
    </physiologicalReaction>
</comment>
<dbReference type="GO" id="GO:0016404">
    <property type="term" value="F:15-hydroxyprostaglandin dehydrogenase (NAD+) activity"/>
    <property type="evidence" value="ECO:0007669"/>
    <property type="project" value="UniProtKB-EC"/>
</dbReference>
<comment type="catalytic activity">
    <reaction evidence="20">
        <text>(15S)-hydroxy-(5Z,8Z,11Z,13E)-eicosatetraenoate + NAD(+) = 15-oxo-(5Z,8Z,11Z,13E)-eicosatetraenoate + NADH + H(+)</text>
        <dbReference type="Rhea" id="RHEA:23260"/>
        <dbReference type="ChEBI" id="CHEBI:15378"/>
        <dbReference type="ChEBI" id="CHEBI:57409"/>
        <dbReference type="ChEBI" id="CHEBI:57410"/>
        <dbReference type="ChEBI" id="CHEBI:57540"/>
        <dbReference type="ChEBI" id="CHEBI:57945"/>
        <dbReference type="EC" id="1.1.1.232"/>
    </reaction>
    <physiologicalReaction direction="left-to-right" evidence="20">
        <dbReference type="Rhea" id="RHEA:23261"/>
    </physiologicalReaction>
</comment>
<proteinExistence type="inferred from homology"/>
<evidence type="ECO:0000256" key="5">
    <source>
        <dbReference type="ARBA" id="ARBA00040276"/>
    </source>
</evidence>
<dbReference type="FunFam" id="3.40.50.720:FF:000149">
    <property type="entry name" value="15-hydroxyprostaglandin dehydrogenase [NAD(+)]"/>
    <property type="match status" value="1"/>
</dbReference>
<dbReference type="Pfam" id="PF00106">
    <property type="entry name" value="adh_short"/>
    <property type="match status" value="1"/>
</dbReference>
<evidence type="ECO:0000256" key="21">
    <source>
        <dbReference type="ARBA" id="ARBA00049188"/>
    </source>
</evidence>
<dbReference type="OrthoDB" id="6427306at2759"/>
<evidence type="ECO:0000313" key="24">
    <source>
        <dbReference type="Proteomes" id="UP000887116"/>
    </source>
</evidence>
<dbReference type="AlphaFoldDB" id="A0A8X6IEK6"/>
<comment type="catalytic activity">
    <reaction evidence="18">
        <text>prostaglandin E2 + NAD(+) = 15-oxoprostaglandin E2 + NADH + H(+)</text>
        <dbReference type="Rhea" id="RHEA:11876"/>
        <dbReference type="ChEBI" id="CHEBI:15378"/>
        <dbReference type="ChEBI" id="CHEBI:57400"/>
        <dbReference type="ChEBI" id="CHEBI:57540"/>
        <dbReference type="ChEBI" id="CHEBI:57945"/>
        <dbReference type="ChEBI" id="CHEBI:606564"/>
        <dbReference type="EC" id="1.1.1.141"/>
    </reaction>
    <physiologicalReaction direction="left-to-right" evidence="18">
        <dbReference type="Rhea" id="RHEA:11877"/>
    </physiologicalReaction>
</comment>
<evidence type="ECO:0000256" key="12">
    <source>
        <dbReference type="ARBA" id="ARBA00048140"/>
    </source>
</evidence>
<dbReference type="CDD" id="cd05323">
    <property type="entry name" value="ADH_SDR_c_like"/>
    <property type="match status" value="1"/>
</dbReference>
<dbReference type="PRINTS" id="PR00081">
    <property type="entry name" value="GDHRDH"/>
</dbReference>
<keyword evidence="2" id="KW-0560">Oxidoreductase</keyword>
<evidence type="ECO:0000256" key="16">
    <source>
        <dbReference type="ARBA" id="ARBA00048535"/>
    </source>
</evidence>
<evidence type="ECO:0000256" key="15">
    <source>
        <dbReference type="ARBA" id="ARBA00048393"/>
    </source>
</evidence>
<dbReference type="InterPro" id="IPR036291">
    <property type="entry name" value="NAD(P)-bd_dom_sf"/>
</dbReference>
<comment type="catalytic activity">
    <reaction evidence="9">
        <text>prostaglandin E1 + NAD(+) = 15-oxoprostaglandin E1 + NADH + H(+)</text>
        <dbReference type="Rhea" id="RHEA:16477"/>
        <dbReference type="ChEBI" id="CHEBI:15378"/>
        <dbReference type="ChEBI" id="CHEBI:57397"/>
        <dbReference type="ChEBI" id="CHEBI:57401"/>
        <dbReference type="ChEBI" id="CHEBI:57540"/>
        <dbReference type="ChEBI" id="CHEBI:57945"/>
    </reaction>
    <physiologicalReaction direction="left-to-right" evidence="9">
        <dbReference type="Rhea" id="RHEA:16478"/>
    </physiologicalReaction>
</comment>
<evidence type="ECO:0000256" key="4">
    <source>
        <dbReference type="ARBA" id="ARBA00039060"/>
    </source>
</evidence>
<dbReference type="SUPFAM" id="SSF51735">
    <property type="entry name" value="NAD(P)-binding Rossmann-fold domains"/>
    <property type="match status" value="1"/>
</dbReference>
<dbReference type="Gene3D" id="3.40.50.720">
    <property type="entry name" value="NAD(P)-binding Rossmann-like Domain"/>
    <property type="match status" value="1"/>
</dbReference>
<organism evidence="23 24">
    <name type="scientific">Trichonephila clavata</name>
    <name type="common">Joro spider</name>
    <name type="synonym">Nephila clavata</name>
    <dbReference type="NCBI Taxonomy" id="2740835"/>
    <lineage>
        <taxon>Eukaryota</taxon>
        <taxon>Metazoa</taxon>
        <taxon>Ecdysozoa</taxon>
        <taxon>Arthropoda</taxon>
        <taxon>Chelicerata</taxon>
        <taxon>Arachnida</taxon>
        <taxon>Araneae</taxon>
        <taxon>Araneomorphae</taxon>
        <taxon>Entelegynae</taxon>
        <taxon>Araneoidea</taxon>
        <taxon>Nephilidae</taxon>
        <taxon>Trichonephila</taxon>
    </lineage>
</organism>
<dbReference type="Proteomes" id="UP000887116">
    <property type="component" value="Unassembled WGS sequence"/>
</dbReference>
<evidence type="ECO:0000256" key="19">
    <source>
        <dbReference type="ARBA" id="ARBA00048921"/>
    </source>
</evidence>
<evidence type="ECO:0000256" key="14">
    <source>
        <dbReference type="ARBA" id="ARBA00048170"/>
    </source>
</evidence>
<dbReference type="EC" id="1.1.1.232" evidence="4"/>
<evidence type="ECO:0000256" key="13">
    <source>
        <dbReference type="ARBA" id="ARBA00048144"/>
    </source>
</evidence>
<gene>
    <name evidence="23" type="primary">Hpgd</name>
    <name evidence="23" type="ORF">TNCT_173811</name>
</gene>
<evidence type="ECO:0000256" key="20">
    <source>
        <dbReference type="ARBA" id="ARBA00049151"/>
    </source>
</evidence>
<comment type="catalytic activity">
    <reaction evidence="12">
        <text>15-oxo-(5S,6R)-dihydroxy-(7E,9E,11Z)-eicosatrienoate + NADH + H(+) = (5S,6R,15S)-trihydroxy-(7E,9E,11Z)-eicosatrienoate + NAD(+)</text>
        <dbReference type="Rhea" id="RHEA:41596"/>
        <dbReference type="ChEBI" id="CHEBI:15378"/>
        <dbReference type="ChEBI" id="CHEBI:57540"/>
        <dbReference type="ChEBI" id="CHEBI:57945"/>
        <dbReference type="ChEBI" id="CHEBI:78325"/>
        <dbReference type="ChEBI" id="CHEBI:78329"/>
    </reaction>
    <physiologicalReaction direction="left-to-right" evidence="12">
        <dbReference type="Rhea" id="RHEA:41597"/>
    </physiologicalReaction>
</comment>
<dbReference type="PROSITE" id="PS00061">
    <property type="entry name" value="ADH_SHORT"/>
    <property type="match status" value="1"/>
</dbReference>
<comment type="catalytic activity">
    <reaction evidence="13">
        <text>(11R)-hydroxy-(5Z,8Z,12E,14Z)-eicosatetraenoate + NAD(+) = 11-oxo-(5Z,8Z,12E,14Z)-eicosatetraenoate + NADH + H(+)</text>
        <dbReference type="Rhea" id="RHEA:48640"/>
        <dbReference type="ChEBI" id="CHEBI:15378"/>
        <dbReference type="ChEBI" id="CHEBI:57540"/>
        <dbReference type="ChEBI" id="CHEBI:57945"/>
        <dbReference type="ChEBI" id="CHEBI:78836"/>
        <dbReference type="ChEBI" id="CHEBI:90697"/>
    </reaction>
    <physiologicalReaction direction="left-to-right" evidence="13">
        <dbReference type="Rhea" id="RHEA:48641"/>
    </physiologicalReaction>
</comment>
<dbReference type="GO" id="GO:0047034">
    <property type="term" value="F:15-hydroxyicosatetraenoate dehydrogenase activity"/>
    <property type="evidence" value="ECO:0007669"/>
    <property type="project" value="UniProtKB-EC"/>
</dbReference>
<reference evidence="23" key="1">
    <citation type="submission" date="2020-07" db="EMBL/GenBank/DDBJ databases">
        <title>Multicomponent nature underlies the extraordinary mechanical properties of spider dragline silk.</title>
        <authorList>
            <person name="Kono N."/>
            <person name="Nakamura H."/>
            <person name="Mori M."/>
            <person name="Yoshida Y."/>
            <person name="Ohtoshi R."/>
            <person name="Malay A.D."/>
            <person name="Moran D.A.P."/>
            <person name="Tomita M."/>
            <person name="Numata K."/>
            <person name="Arakawa K."/>
        </authorList>
    </citation>
    <scope>NUCLEOTIDE SEQUENCE</scope>
</reference>
<evidence type="ECO:0000256" key="1">
    <source>
        <dbReference type="ARBA" id="ARBA00006484"/>
    </source>
</evidence>
<dbReference type="PANTHER" id="PTHR44229:SF4">
    <property type="entry name" value="15-HYDROXYPROSTAGLANDIN DEHYDROGENASE [NAD(+)]"/>
    <property type="match status" value="1"/>
</dbReference>
<comment type="caution">
    <text evidence="23">The sequence shown here is derived from an EMBL/GenBank/DDBJ whole genome shotgun (WGS) entry which is preliminary data.</text>
</comment>
<comment type="catalytic activity">
    <reaction evidence="10">
        <text>resolvin D1 + NAD(+) = 8-oxoresolvin D1 + NADH + H(+)</text>
        <dbReference type="Rhea" id="RHEA:50124"/>
        <dbReference type="ChEBI" id="CHEBI:15378"/>
        <dbReference type="ChEBI" id="CHEBI:57540"/>
        <dbReference type="ChEBI" id="CHEBI:57945"/>
        <dbReference type="ChEBI" id="CHEBI:132079"/>
        <dbReference type="ChEBI" id="CHEBI:132080"/>
    </reaction>
    <physiologicalReaction direction="left-to-right" evidence="10">
        <dbReference type="Rhea" id="RHEA:50125"/>
    </physiologicalReaction>
</comment>
<comment type="catalytic activity">
    <reaction evidence="11">
        <text>14-hydroxy-(4Z,7Z,10Z,12E,16Z,19Z)-docosahexaenoate + NAD(+) = 14-oxo-(4Z,7Z,10Z,12E,16Z,19Z)-docosahexaenoate + NADH + H(+)</text>
        <dbReference type="Rhea" id="RHEA:48952"/>
        <dbReference type="ChEBI" id="CHEBI:15378"/>
        <dbReference type="ChEBI" id="CHEBI:57540"/>
        <dbReference type="ChEBI" id="CHEBI:57945"/>
        <dbReference type="ChEBI" id="CHEBI:90866"/>
        <dbReference type="ChEBI" id="CHEBI:90867"/>
    </reaction>
    <physiologicalReaction direction="left-to-right" evidence="11">
        <dbReference type="Rhea" id="RHEA:48953"/>
    </physiologicalReaction>
</comment>
<evidence type="ECO:0000256" key="7">
    <source>
        <dbReference type="ARBA" id="ARBA00042026"/>
    </source>
</evidence>
<comment type="catalytic activity">
    <reaction evidence="21">
        <text>resolvin E1 + NAD(+) = 18-oxo-resolvin E1 + NADH + H(+)</text>
        <dbReference type="Rhea" id="RHEA:49244"/>
        <dbReference type="ChEBI" id="CHEBI:15378"/>
        <dbReference type="ChEBI" id="CHEBI:57540"/>
        <dbReference type="ChEBI" id="CHEBI:57945"/>
        <dbReference type="ChEBI" id="CHEBI:91000"/>
        <dbReference type="ChEBI" id="CHEBI:91001"/>
    </reaction>
    <physiologicalReaction direction="left-to-right" evidence="21">
        <dbReference type="Rhea" id="RHEA:49245"/>
    </physiologicalReaction>
</comment>
<comment type="catalytic activity">
    <reaction evidence="15">
        <text>resolvin D2 + NAD(+) = 7-oxoresolvin D2 + NADH + H(+)</text>
        <dbReference type="Rhea" id="RHEA:53584"/>
        <dbReference type="ChEBI" id="CHEBI:15378"/>
        <dbReference type="ChEBI" id="CHEBI:57540"/>
        <dbReference type="ChEBI" id="CHEBI:57945"/>
        <dbReference type="ChEBI" id="CHEBI:133367"/>
        <dbReference type="ChEBI" id="CHEBI:137497"/>
    </reaction>
    <physiologicalReaction direction="left-to-right" evidence="15">
        <dbReference type="Rhea" id="RHEA:53585"/>
    </physiologicalReaction>
</comment>
<keyword evidence="24" id="KW-1185">Reference proteome</keyword>
<comment type="catalytic activity">
    <reaction evidence="14">
        <text>resolvin D1 + NAD(+) = 17-oxoresolvin D1 + NADH + H(+)</text>
        <dbReference type="Rhea" id="RHEA:50128"/>
        <dbReference type="ChEBI" id="CHEBI:15378"/>
        <dbReference type="ChEBI" id="CHEBI:57540"/>
        <dbReference type="ChEBI" id="CHEBI:57945"/>
        <dbReference type="ChEBI" id="CHEBI:132079"/>
        <dbReference type="ChEBI" id="CHEBI:132081"/>
    </reaction>
    <physiologicalReaction direction="left-to-right" evidence="14">
        <dbReference type="Rhea" id="RHEA:50129"/>
    </physiologicalReaction>
</comment>
<dbReference type="PRINTS" id="PR00080">
    <property type="entry name" value="SDRFAMILY"/>
</dbReference>
<evidence type="ECO:0000256" key="17">
    <source>
        <dbReference type="ARBA" id="ARBA00048611"/>
    </source>
</evidence>
<evidence type="ECO:0000256" key="6">
    <source>
        <dbReference type="ARBA" id="ARBA00041812"/>
    </source>
</evidence>
<dbReference type="PANTHER" id="PTHR44229">
    <property type="entry name" value="15-HYDROXYPROSTAGLANDIN DEHYDROGENASE [NAD(+)]"/>
    <property type="match status" value="1"/>
</dbReference>
<sequence>MAFEGKVALVTGGAQGIGRAYTNLLLKLGMKVCICDLLEDPAKEFIDNLPPEHKNKVIFQILDVSSFPDFKNAFDTVISTFGRIDMVINNAGMFSEQNFQKVIQVNILGVIYGTKLAFEYMDISKGGHGGHVINTASEAGLDPMYVSPVYCATKHAVVGFSKSYGHEFHFKQTGVTVNAICPGPVDTGFFRVFPTKCIDVAEAKKLATKMRPVTPEDVAKALMKLLEDGKNGAIIRIDADGLRYV</sequence>
<evidence type="ECO:0000313" key="23">
    <source>
        <dbReference type="EMBL" id="GFQ92972.1"/>
    </source>
</evidence>
<evidence type="ECO:0000256" key="11">
    <source>
        <dbReference type="ARBA" id="ARBA00048008"/>
    </source>
</evidence>
<dbReference type="InterPro" id="IPR020904">
    <property type="entry name" value="Sc_DH/Rdtase_CS"/>
</dbReference>
<comment type="similarity">
    <text evidence="1 22">Belongs to the short-chain dehydrogenases/reductases (SDR) family.</text>
</comment>
<evidence type="ECO:0000256" key="9">
    <source>
        <dbReference type="ARBA" id="ARBA00047325"/>
    </source>
</evidence>
<dbReference type="InterPro" id="IPR002347">
    <property type="entry name" value="SDR_fam"/>
</dbReference>
<evidence type="ECO:0000256" key="8">
    <source>
        <dbReference type="ARBA" id="ARBA00045705"/>
    </source>
</evidence>
<protein>
    <recommendedName>
        <fullName evidence="5">15-hydroxyprostaglandin dehydrogenase [NAD(+)]</fullName>
        <ecNumber evidence="3">1.1.1.141</ecNumber>
        <ecNumber evidence="4">1.1.1.232</ecNumber>
    </recommendedName>
    <alternativeName>
        <fullName evidence="7">Eicosanoid/docosanoid dehydrogenase [NAD(+)]</fullName>
    </alternativeName>
    <alternativeName>
        <fullName evidence="6">Prostaglandin dehydrogenase 1</fullName>
    </alternativeName>
</protein>
<accession>A0A8X6IEK6</accession>
<comment type="catalytic activity">
    <reaction evidence="16">
        <text>lipoxin A4 + NAD(+) = 15-oxo-(5S,6R)-dihydroxy-(7E,9E,11Z,13E)-eicosatetraenoate + NADH + H(+)</text>
        <dbReference type="Rhea" id="RHEA:41572"/>
        <dbReference type="ChEBI" id="CHEBI:15378"/>
        <dbReference type="ChEBI" id="CHEBI:57540"/>
        <dbReference type="ChEBI" id="CHEBI:57945"/>
        <dbReference type="ChEBI" id="CHEBI:67026"/>
        <dbReference type="ChEBI" id="CHEBI:78311"/>
    </reaction>
    <physiologicalReaction direction="left-to-right" evidence="16">
        <dbReference type="Rhea" id="RHEA:41573"/>
    </physiologicalReaction>
</comment>
<name>A0A8X6IEK6_TRICU</name>
<evidence type="ECO:0000256" key="2">
    <source>
        <dbReference type="ARBA" id="ARBA00023002"/>
    </source>
</evidence>
<evidence type="ECO:0000256" key="10">
    <source>
        <dbReference type="ARBA" id="ARBA00047672"/>
    </source>
</evidence>
<evidence type="ECO:0000256" key="3">
    <source>
        <dbReference type="ARBA" id="ARBA00038968"/>
    </source>
</evidence>
<dbReference type="GO" id="GO:0005737">
    <property type="term" value="C:cytoplasm"/>
    <property type="evidence" value="ECO:0007669"/>
    <property type="project" value="TreeGrafter"/>
</dbReference>
<comment type="catalytic activity">
    <reaction evidence="17">
        <text>prostaglandin A1 + NAD(+) = 15-oxo-prostaglandin A1 + NADH + H(+)</text>
        <dbReference type="Rhea" id="RHEA:41263"/>
        <dbReference type="ChEBI" id="CHEBI:15378"/>
        <dbReference type="ChEBI" id="CHEBI:57398"/>
        <dbReference type="ChEBI" id="CHEBI:57540"/>
        <dbReference type="ChEBI" id="CHEBI:57945"/>
        <dbReference type="ChEBI" id="CHEBI:85072"/>
    </reaction>
    <physiologicalReaction direction="left-to-right" evidence="17">
        <dbReference type="Rhea" id="RHEA:41264"/>
    </physiologicalReaction>
</comment>
<evidence type="ECO:0000256" key="22">
    <source>
        <dbReference type="RuleBase" id="RU000363"/>
    </source>
</evidence>
<dbReference type="EC" id="1.1.1.141" evidence="3"/>